<keyword evidence="3" id="KW-1185">Reference proteome</keyword>
<feature type="compositionally biased region" description="Basic and acidic residues" evidence="1">
    <location>
        <begin position="67"/>
        <end position="83"/>
    </location>
</feature>
<feature type="compositionally biased region" description="Basic residues" evidence="1">
    <location>
        <begin position="1"/>
        <end position="10"/>
    </location>
</feature>
<evidence type="ECO:0000313" key="3">
    <source>
        <dbReference type="Proteomes" id="UP000023152"/>
    </source>
</evidence>
<sequence length="305" mass="34885">SKSKREHKKKEKTETKESEPTTSENKDALVIADEPIAVVEKDKTELPLEVVDITKEKKHKKKHKKDKTKELKEPVKEEEKPKERVISEEKRKILDAFHSDPTRFLEENREYYTRQAILSLREMFAEEAMEGGVDPATLDLDTMAIGAARQLAITGRLDEMLIAMILGEAEADVDGNEDNEYSDQANEQEDPLESILNDPNLPPWAKEEAFVEQVYMQQQQMQQQKFESEYGEKSRHSTRASSRGGRGGGRGGHFASSHFGRRKHYRFPPRGKITRFPVTPFQADLTIPKSILAPEKRQKIGLQIT</sequence>
<dbReference type="Proteomes" id="UP000023152">
    <property type="component" value="Unassembled WGS sequence"/>
</dbReference>
<dbReference type="AlphaFoldDB" id="X6L853"/>
<accession>X6L853</accession>
<reference evidence="2 3" key="1">
    <citation type="journal article" date="2013" name="Curr. Biol.">
        <title>The Genome of the Foraminiferan Reticulomyxa filosa.</title>
        <authorList>
            <person name="Glockner G."/>
            <person name="Hulsmann N."/>
            <person name="Schleicher M."/>
            <person name="Noegel A.A."/>
            <person name="Eichinger L."/>
            <person name="Gallinger C."/>
            <person name="Pawlowski J."/>
            <person name="Sierra R."/>
            <person name="Euteneuer U."/>
            <person name="Pillet L."/>
            <person name="Moustafa A."/>
            <person name="Platzer M."/>
            <person name="Groth M."/>
            <person name="Szafranski K."/>
            <person name="Schliwa M."/>
        </authorList>
    </citation>
    <scope>NUCLEOTIDE SEQUENCE [LARGE SCALE GENOMIC DNA]</scope>
</reference>
<gene>
    <name evidence="2" type="ORF">RFI_39879</name>
</gene>
<protein>
    <submittedName>
        <fullName evidence="2">Uncharacterized protein</fullName>
    </submittedName>
</protein>
<organism evidence="2 3">
    <name type="scientific">Reticulomyxa filosa</name>
    <dbReference type="NCBI Taxonomy" id="46433"/>
    <lineage>
        <taxon>Eukaryota</taxon>
        <taxon>Sar</taxon>
        <taxon>Rhizaria</taxon>
        <taxon>Retaria</taxon>
        <taxon>Foraminifera</taxon>
        <taxon>Monothalamids</taxon>
        <taxon>Reticulomyxidae</taxon>
        <taxon>Reticulomyxa</taxon>
    </lineage>
</organism>
<feature type="non-terminal residue" evidence="2">
    <location>
        <position position="305"/>
    </location>
</feature>
<feature type="region of interest" description="Disordered" evidence="1">
    <location>
        <begin position="1"/>
        <end position="29"/>
    </location>
</feature>
<feature type="region of interest" description="Disordered" evidence="1">
    <location>
        <begin position="54"/>
        <end position="83"/>
    </location>
</feature>
<evidence type="ECO:0000256" key="1">
    <source>
        <dbReference type="SAM" id="MobiDB-lite"/>
    </source>
</evidence>
<feature type="compositionally biased region" description="Basic and acidic residues" evidence="1">
    <location>
        <begin position="226"/>
        <end position="235"/>
    </location>
</feature>
<proteinExistence type="predicted"/>
<feature type="compositionally biased region" description="Acidic residues" evidence="1">
    <location>
        <begin position="173"/>
        <end position="192"/>
    </location>
</feature>
<feature type="compositionally biased region" description="Basic residues" evidence="1">
    <location>
        <begin position="56"/>
        <end position="66"/>
    </location>
</feature>
<feature type="region of interest" description="Disordered" evidence="1">
    <location>
        <begin position="216"/>
        <end position="271"/>
    </location>
</feature>
<name>X6L853_RETFI</name>
<dbReference type="EMBL" id="ASPP01049049">
    <property type="protein sequence ID" value="ETN97650.1"/>
    <property type="molecule type" value="Genomic_DNA"/>
</dbReference>
<feature type="compositionally biased region" description="Basic and acidic residues" evidence="1">
    <location>
        <begin position="11"/>
        <end position="27"/>
    </location>
</feature>
<comment type="caution">
    <text evidence="2">The sequence shown here is derived from an EMBL/GenBank/DDBJ whole genome shotgun (WGS) entry which is preliminary data.</text>
</comment>
<feature type="region of interest" description="Disordered" evidence="1">
    <location>
        <begin position="173"/>
        <end position="193"/>
    </location>
</feature>
<feature type="compositionally biased region" description="Basic residues" evidence="1">
    <location>
        <begin position="259"/>
        <end position="271"/>
    </location>
</feature>
<feature type="non-terminal residue" evidence="2">
    <location>
        <position position="1"/>
    </location>
</feature>
<evidence type="ECO:0000313" key="2">
    <source>
        <dbReference type="EMBL" id="ETN97650.1"/>
    </source>
</evidence>